<sequence>MATRSCKDLKVKVKEMKIPHLTNKNKKKLETWDLGGIFAADWSQAHEELMKELSGYSEQKVILPKYEYHGKPEAWTSKVWREVYNLPKASLRGYVIKGKVQFMELQLLNLVKENKQMSKSGVLLEQVEENSDFILTLPCSPIPSLPQVASREDGGEDEAKKRKACEQAVSDSEAEMEEEEKMKDESPNVT</sequence>
<evidence type="ECO:0000256" key="1">
    <source>
        <dbReference type="SAM" id="MobiDB-lite"/>
    </source>
</evidence>
<evidence type="ECO:0000313" key="2">
    <source>
        <dbReference type="EMBL" id="KAL2632391.1"/>
    </source>
</evidence>
<dbReference type="Proteomes" id="UP001605036">
    <property type="component" value="Unassembled WGS sequence"/>
</dbReference>
<feature type="region of interest" description="Disordered" evidence="1">
    <location>
        <begin position="145"/>
        <end position="190"/>
    </location>
</feature>
<dbReference type="EMBL" id="JBHFFA010000004">
    <property type="protein sequence ID" value="KAL2632391.1"/>
    <property type="molecule type" value="Genomic_DNA"/>
</dbReference>
<protein>
    <submittedName>
        <fullName evidence="2">Uncharacterized protein</fullName>
    </submittedName>
</protein>
<reference evidence="2 3" key="1">
    <citation type="submission" date="2024-09" db="EMBL/GenBank/DDBJ databases">
        <title>Chromosome-scale assembly of Riccia fluitans.</title>
        <authorList>
            <person name="Paukszto L."/>
            <person name="Sawicki J."/>
            <person name="Karawczyk K."/>
            <person name="Piernik-Szablinska J."/>
            <person name="Szczecinska M."/>
            <person name="Mazdziarz M."/>
        </authorList>
    </citation>
    <scope>NUCLEOTIDE SEQUENCE [LARGE SCALE GENOMIC DNA]</scope>
    <source>
        <strain evidence="2">Rf_01</strain>
        <tissue evidence="2">Aerial parts of the thallus</tissue>
    </source>
</reference>
<feature type="compositionally biased region" description="Basic and acidic residues" evidence="1">
    <location>
        <begin position="150"/>
        <end position="160"/>
    </location>
</feature>
<organism evidence="2 3">
    <name type="scientific">Riccia fluitans</name>
    <dbReference type="NCBI Taxonomy" id="41844"/>
    <lineage>
        <taxon>Eukaryota</taxon>
        <taxon>Viridiplantae</taxon>
        <taxon>Streptophyta</taxon>
        <taxon>Embryophyta</taxon>
        <taxon>Marchantiophyta</taxon>
        <taxon>Marchantiopsida</taxon>
        <taxon>Marchantiidae</taxon>
        <taxon>Marchantiales</taxon>
        <taxon>Ricciaceae</taxon>
        <taxon>Riccia</taxon>
    </lineage>
</organism>
<accession>A0ABD1YP66</accession>
<feature type="compositionally biased region" description="Basic and acidic residues" evidence="1">
    <location>
        <begin position="180"/>
        <end position="190"/>
    </location>
</feature>
<evidence type="ECO:0000313" key="3">
    <source>
        <dbReference type="Proteomes" id="UP001605036"/>
    </source>
</evidence>
<proteinExistence type="predicted"/>
<comment type="caution">
    <text evidence="2">The sequence shown here is derived from an EMBL/GenBank/DDBJ whole genome shotgun (WGS) entry which is preliminary data.</text>
</comment>
<gene>
    <name evidence="2" type="ORF">R1flu_017077</name>
</gene>
<name>A0ABD1YP66_9MARC</name>
<dbReference type="AlphaFoldDB" id="A0ABD1YP66"/>
<keyword evidence="3" id="KW-1185">Reference proteome</keyword>